<keyword evidence="2" id="KW-1185">Reference proteome</keyword>
<gene>
    <name evidence="1" type="ORF">FSP39_019661</name>
</gene>
<comment type="caution">
    <text evidence="1">The sequence shown here is derived from an EMBL/GenBank/DDBJ whole genome shotgun (WGS) entry which is preliminary data.</text>
</comment>
<protein>
    <submittedName>
        <fullName evidence="1">Uncharacterized protein</fullName>
    </submittedName>
</protein>
<accession>A0AA89CB24</accession>
<reference evidence="1" key="1">
    <citation type="submission" date="2019-08" db="EMBL/GenBank/DDBJ databases">
        <title>The improved chromosome-level genome for the pearl oyster Pinctada fucata martensii using PacBio sequencing and Hi-C.</title>
        <authorList>
            <person name="Zheng Z."/>
        </authorList>
    </citation>
    <scope>NUCLEOTIDE SEQUENCE</scope>
    <source>
        <strain evidence="1">ZZ-2019</strain>
        <tissue evidence="1">Adductor muscle</tissue>
    </source>
</reference>
<proteinExistence type="predicted"/>
<name>A0AA89CB24_PINIB</name>
<sequence length="115" mass="13716">MDRQWFRKSVIPVESWSVFQLSIRTNNDVEGWHTRLNQKSSSGRGTYRLIPLLRREAELIAVSVQSEDLARETNRRYTRLDDKLQVLWTNYQDPTTQMTTSTFLRKIGQIYRFCD</sequence>
<dbReference type="Proteomes" id="UP001186944">
    <property type="component" value="Unassembled WGS sequence"/>
</dbReference>
<organism evidence="1 2">
    <name type="scientific">Pinctada imbricata</name>
    <name type="common">Atlantic pearl-oyster</name>
    <name type="synonym">Pinctada martensii</name>
    <dbReference type="NCBI Taxonomy" id="66713"/>
    <lineage>
        <taxon>Eukaryota</taxon>
        <taxon>Metazoa</taxon>
        <taxon>Spiralia</taxon>
        <taxon>Lophotrochozoa</taxon>
        <taxon>Mollusca</taxon>
        <taxon>Bivalvia</taxon>
        <taxon>Autobranchia</taxon>
        <taxon>Pteriomorphia</taxon>
        <taxon>Pterioida</taxon>
        <taxon>Pterioidea</taxon>
        <taxon>Pteriidae</taxon>
        <taxon>Pinctada</taxon>
    </lineage>
</organism>
<evidence type="ECO:0000313" key="1">
    <source>
        <dbReference type="EMBL" id="KAK3108953.1"/>
    </source>
</evidence>
<evidence type="ECO:0000313" key="2">
    <source>
        <dbReference type="Proteomes" id="UP001186944"/>
    </source>
</evidence>
<dbReference type="EMBL" id="VSWD01000001">
    <property type="protein sequence ID" value="KAK3108953.1"/>
    <property type="molecule type" value="Genomic_DNA"/>
</dbReference>
<dbReference type="AlphaFoldDB" id="A0AA89CB24"/>